<keyword evidence="5" id="KW-0029">Amino-acid transport</keyword>
<reference evidence="7" key="1">
    <citation type="journal article" date="2014" name="Int. J. Syst. Evol. Microbiol.">
        <title>Complete genome sequence of Corynebacterium casei LMG S-19264T (=DSM 44701T), isolated from a smear-ripened cheese.</title>
        <authorList>
            <consortium name="US DOE Joint Genome Institute (JGI-PGF)"/>
            <person name="Walter F."/>
            <person name="Albersmeier A."/>
            <person name="Kalinowski J."/>
            <person name="Ruckert C."/>
        </authorList>
    </citation>
    <scope>NUCLEOTIDE SEQUENCE</scope>
    <source>
        <strain evidence="7">CGMCC 1.12919</strain>
    </source>
</reference>
<evidence type="ECO:0000313" key="8">
    <source>
        <dbReference type="Proteomes" id="UP000637002"/>
    </source>
</evidence>
<protein>
    <submittedName>
        <fullName evidence="7">Branched-chain amino acid ABC transporter ATP-binding protein</fullName>
    </submittedName>
</protein>
<dbReference type="Proteomes" id="UP000637002">
    <property type="component" value="Unassembled WGS sequence"/>
</dbReference>
<dbReference type="Pfam" id="PF00005">
    <property type="entry name" value="ABC_tran"/>
    <property type="match status" value="1"/>
</dbReference>
<organism evidence="7 8">
    <name type="scientific">Chelatococcus reniformis</name>
    <dbReference type="NCBI Taxonomy" id="1494448"/>
    <lineage>
        <taxon>Bacteria</taxon>
        <taxon>Pseudomonadati</taxon>
        <taxon>Pseudomonadota</taxon>
        <taxon>Alphaproteobacteria</taxon>
        <taxon>Hyphomicrobiales</taxon>
        <taxon>Chelatococcaceae</taxon>
        <taxon>Chelatococcus</taxon>
    </lineage>
</organism>
<dbReference type="InterPro" id="IPR003439">
    <property type="entry name" value="ABC_transporter-like_ATP-bd"/>
</dbReference>
<keyword evidence="2" id="KW-0813">Transport</keyword>
<dbReference type="EMBL" id="BMGG01000006">
    <property type="protein sequence ID" value="GGC72572.1"/>
    <property type="molecule type" value="Genomic_DNA"/>
</dbReference>
<sequence length="233" mass="25594">MLEVAHLDAFYGDGQILHAIALDAAEGERVAVLGRNGAGKSTLLKSLMNAGPRVAGAIRFDGRLLAEMPSYRRAQLGLALVPEDRRIYSHLTVLENIAIARYGAAGRKAMEPRQILERFSMLKPLEERYGGQLSGGQQQLLAVGRAFAAGPRLLLLDEPTEGLAPVIVEQMAREIAAICDEEKVGLVLCEQNIWFARACTSRLYLIDTGRIVFSGGWDEFDRNADLKQRYLAV</sequence>
<reference evidence="7" key="2">
    <citation type="submission" date="2020-09" db="EMBL/GenBank/DDBJ databases">
        <authorList>
            <person name="Sun Q."/>
            <person name="Zhou Y."/>
        </authorList>
    </citation>
    <scope>NUCLEOTIDE SEQUENCE</scope>
    <source>
        <strain evidence="7">CGMCC 1.12919</strain>
    </source>
</reference>
<comment type="caution">
    <text evidence="7">The sequence shown here is derived from an EMBL/GenBank/DDBJ whole genome shotgun (WGS) entry which is preliminary data.</text>
</comment>
<evidence type="ECO:0000313" key="7">
    <source>
        <dbReference type="EMBL" id="GGC72572.1"/>
    </source>
</evidence>
<dbReference type="InterPro" id="IPR003593">
    <property type="entry name" value="AAA+_ATPase"/>
</dbReference>
<evidence type="ECO:0000256" key="5">
    <source>
        <dbReference type="ARBA" id="ARBA00022970"/>
    </source>
</evidence>
<comment type="similarity">
    <text evidence="1">Belongs to the ABC transporter superfamily.</text>
</comment>
<dbReference type="InterPro" id="IPR027417">
    <property type="entry name" value="P-loop_NTPase"/>
</dbReference>
<dbReference type="GO" id="GO:0005524">
    <property type="term" value="F:ATP binding"/>
    <property type="evidence" value="ECO:0007669"/>
    <property type="project" value="UniProtKB-KW"/>
</dbReference>
<dbReference type="PANTHER" id="PTHR43820">
    <property type="entry name" value="HIGH-AFFINITY BRANCHED-CHAIN AMINO ACID TRANSPORT ATP-BINDING PROTEIN LIVF"/>
    <property type="match status" value="1"/>
</dbReference>
<dbReference type="SUPFAM" id="SSF52540">
    <property type="entry name" value="P-loop containing nucleoside triphosphate hydrolases"/>
    <property type="match status" value="1"/>
</dbReference>
<evidence type="ECO:0000259" key="6">
    <source>
        <dbReference type="PROSITE" id="PS50893"/>
    </source>
</evidence>
<evidence type="ECO:0000256" key="2">
    <source>
        <dbReference type="ARBA" id="ARBA00022448"/>
    </source>
</evidence>
<evidence type="ECO:0000256" key="4">
    <source>
        <dbReference type="ARBA" id="ARBA00022840"/>
    </source>
</evidence>
<dbReference type="PANTHER" id="PTHR43820:SF4">
    <property type="entry name" value="HIGH-AFFINITY BRANCHED-CHAIN AMINO ACID TRANSPORT ATP-BINDING PROTEIN LIVF"/>
    <property type="match status" value="1"/>
</dbReference>
<keyword evidence="4 7" id="KW-0067">ATP-binding</keyword>
<keyword evidence="3" id="KW-0547">Nucleotide-binding</keyword>
<dbReference type="InterPro" id="IPR017871">
    <property type="entry name" value="ABC_transporter-like_CS"/>
</dbReference>
<proteinExistence type="inferred from homology"/>
<evidence type="ECO:0000256" key="1">
    <source>
        <dbReference type="ARBA" id="ARBA00005417"/>
    </source>
</evidence>
<dbReference type="RefSeq" id="WP_188610356.1">
    <property type="nucleotide sequence ID" value="NZ_BMGG01000006.1"/>
</dbReference>
<dbReference type="GO" id="GO:0016887">
    <property type="term" value="F:ATP hydrolysis activity"/>
    <property type="evidence" value="ECO:0007669"/>
    <property type="project" value="InterPro"/>
</dbReference>
<keyword evidence="8" id="KW-1185">Reference proteome</keyword>
<dbReference type="AlphaFoldDB" id="A0A916XGV9"/>
<gene>
    <name evidence="7" type="ORF">GCM10010994_33720</name>
</gene>
<dbReference type="InterPro" id="IPR052156">
    <property type="entry name" value="BCAA_Transport_ATP-bd_LivF"/>
</dbReference>
<dbReference type="Gene3D" id="3.40.50.300">
    <property type="entry name" value="P-loop containing nucleotide triphosphate hydrolases"/>
    <property type="match status" value="1"/>
</dbReference>
<dbReference type="SMART" id="SM00382">
    <property type="entry name" value="AAA"/>
    <property type="match status" value="1"/>
</dbReference>
<name>A0A916XGV9_9HYPH</name>
<dbReference type="PROSITE" id="PS00211">
    <property type="entry name" value="ABC_TRANSPORTER_1"/>
    <property type="match status" value="1"/>
</dbReference>
<dbReference type="GO" id="GO:0015807">
    <property type="term" value="P:L-amino acid transport"/>
    <property type="evidence" value="ECO:0007669"/>
    <property type="project" value="TreeGrafter"/>
</dbReference>
<accession>A0A916XGV9</accession>
<feature type="domain" description="ABC transporter" evidence="6">
    <location>
        <begin position="2"/>
        <end position="233"/>
    </location>
</feature>
<evidence type="ECO:0000256" key="3">
    <source>
        <dbReference type="ARBA" id="ARBA00022741"/>
    </source>
</evidence>
<dbReference type="PROSITE" id="PS50893">
    <property type="entry name" value="ABC_TRANSPORTER_2"/>
    <property type="match status" value="1"/>
</dbReference>
<dbReference type="GO" id="GO:0015658">
    <property type="term" value="F:branched-chain amino acid transmembrane transporter activity"/>
    <property type="evidence" value="ECO:0007669"/>
    <property type="project" value="TreeGrafter"/>
</dbReference>